<evidence type="ECO:0000313" key="4">
    <source>
        <dbReference type="EMBL" id="APE94612.1"/>
    </source>
</evidence>
<name>A0A1D8S1W1_9EURY</name>
<feature type="transmembrane region" description="Helical" evidence="1">
    <location>
        <begin position="136"/>
        <end position="158"/>
    </location>
</feature>
<reference evidence="3 5" key="1">
    <citation type="submission" date="2016-06" db="EMBL/GenBank/DDBJ databases">
        <title>Discovery of anaerobic lithoheterotrophic haloarchaeon capable of sulfur respiration by hydrogen and formate.</title>
        <authorList>
            <person name="Sorokin D.Y."/>
            <person name="Kublanov I.V."/>
            <person name="Roman P."/>
            <person name="Sinninghe Damste J.S."/>
            <person name="Golyshin P.N."/>
            <person name="Rojo D."/>
            <person name="Ciordia S."/>
            <person name="Mena Md.C."/>
            <person name="Ferrer M."/>
            <person name="Smedile F."/>
            <person name="Messina E."/>
            <person name="La Cono V."/>
            <person name="Yakimov M.M."/>
        </authorList>
    </citation>
    <scope>NUCLEOTIDE SEQUENCE [LARGE SCALE GENOMIC DNA]</scope>
    <source>
        <strain evidence="3 5">HTSR1</strain>
    </source>
</reference>
<feature type="transmembrane region" description="Helical" evidence="1">
    <location>
        <begin position="284"/>
        <end position="302"/>
    </location>
</feature>
<feature type="transmembrane region" description="Helical" evidence="1">
    <location>
        <begin position="308"/>
        <end position="327"/>
    </location>
</feature>
<keyword evidence="1" id="KW-1133">Transmembrane helix</keyword>
<feature type="transmembrane region" description="Helical" evidence="1">
    <location>
        <begin position="246"/>
        <end position="263"/>
    </location>
</feature>
<dbReference type="KEGG" id="halh:HTSR_0137"/>
<dbReference type="InterPro" id="IPR003675">
    <property type="entry name" value="Rce1/LyrA-like_dom"/>
</dbReference>
<evidence type="ECO:0000313" key="3">
    <source>
        <dbReference type="EMBL" id="AOW79345.1"/>
    </source>
</evidence>
<sequence>MSRDRGDFAPALGFVLGGLGLGTGFLRWTNLVAVGPVESLPGVLFGLLSLVGFAARRYGATDRRWSLLAGVGAGGLATAAGAATLHPSAMADPGVGPGVPVAFVVGVLGVGIAYADYLGQDRAQVLVRSHATSTALFIGLTGLLVGFAFSTVAVLALFPGGSIASNGVATAAFSVGLGVVAVGYVIRTDRGWDFFDVAWPTRRDWLYVIGGTIAMFVILGVSGWLAELVGVPSVEHGLIEQAREDPVILLAFIPLSWLAIGPGEELLSRNVVQKHLYDAFSRPSAVIVATVVFTVIHLPAYATGPPPAIFATLLRLFGISLVLGVVYERTENVVVPALVHGTYDAIQFGLAYVAITAGVLG</sequence>
<dbReference type="Pfam" id="PF02517">
    <property type="entry name" value="Rce1-like"/>
    <property type="match status" value="1"/>
</dbReference>
<feature type="domain" description="CAAX prenyl protease 2/Lysostaphin resistance protein A-like" evidence="2">
    <location>
        <begin position="249"/>
        <end position="346"/>
    </location>
</feature>
<feature type="transmembrane region" description="Helical" evidence="1">
    <location>
        <begin position="65"/>
        <end position="85"/>
    </location>
</feature>
<dbReference type="Proteomes" id="UP000186165">
    <property type="component" value="Chromosome"/>
</dbReference>
<organism evidence="3 5">
    <name type="scientific">Halodesulfurarchaeum formicicum</name>
    <dbReference type="NCBI Taxonomy" id="1873524"/>
    <lineage>
        <taxon>Archaea</taxon>
        <taxon>Methanobacteriati</taxon>
        <taxon>Methanobacteriota</taxon>
        <taxon>Stenosarchaea group</taxon>
        <taxon>Halobacteria</taxon>
        <taxon>Halobacteriales</taxon>
        <taxon>Halobacteriaceae</taxon>
        <taxon>Halodesulfurarchaeum</taxon>
    </lineage>
</organism>
<dbReference type="KEGG" id="hhsr:HSR6_0138"/>
<feature type="transmembrane region" description="Helical" evidence="1">
    <location>
        <begin position="164"/>
        <end position="185"/>
    </location>
</feature>
<keyword evidence="1" id="KW-0472">Membrane</keyword>
<evidence type="ECO:0000256" key="1">
    <source>
        <dbReference type="SAM" id="Phobius"/>
    </source>
</evidence>
<feature type="transmembrane region" description="Helical" evidence="1">
    <location>
        <begin position="205"/>
        <end position="226"/>
    </location>
</feature>
<accession>A0A1J1A924</accession>
<evidence type="ECO:0000313" key="5">
    <source>
        <dbReference type="Proteomes" id="UP000185608"/>
    </source>
</evidence>
<dbReference type="GeneID" id="30416663"/>
<feature type="transmembrane region" description="Helical" evidence="1">
    <location>
        <begin position="7"/>
        <end position="28"/>
    </location>
</feature>
<dbReference type="AlphaFoldDB" id="A0A1D8S1W1"/>
<reference evidence="6" key="2">
    <citation type="submission" date="2016-08" db="EMBL/GenBank/DDBJ databases">
        <title>Discovery of first anaerobic lithoheterotrophic haloarchae widely represented in hypersaline habitats.</title>
        <authorList>
            <person name="Sorokin D.Y."/>
            <person name="Kublanov I.V."/>
            <person name="Roman P."/>
            <person name="Sinninghe Damste J.S."/>
            <person name="Golyshin P.N."/>
            <person name="Rojo D."/>
            <person name="Ciordia S."/>
            <person name="Mena Md.C."/>
            <person name="Ferrer M."/>
            <person name="Smedile F."/>
            <person name="Messina E."/>
            <person name="La Cono V."/>
            <person name="Yakimov M.M."/>
        </authorList>
    </citation>
    <scope>NUCLEOTIDE SEQUENCE [LARGE SCALE GENOMIC DNA]</scope>
    <source>
        <strain evidence="6">HSR6</strain>
    </source>
</reference>
<gene>
    <name evidence="4" type="ORF">HSR6_0138</name>
    <name evidence="3" type="ORF">HTSR_0137</name>
</gene>
<evidence type="ECO:0000313" key="6">
    <source>
        <dbReference type="Proteomes" id="UP000186165"/>
    </source>
</evidence>
<feature type="transmembrane region" description="Helical" evidence="1">
    <location>
        <begin position="40"/>
        <end position="58"/>
    </location>
</feature>
<evidence type="ECO:0000259" key="2">
    <source>
        <dbReference type="Pfam" id="PF02517"/>
    </source>
</evidence>
<dbReference type="GO" id="GO:0004175">
    <property type="term" value="F:endopeptidase activity"/>
    <property type="evidence" value="ECO:0007669"/>
    <property type="project" value="UniProtKB-ARBA"/>
</dbReference>
<accession>A0A1D8S1W1</accession>
<keyword evidence="6" id="KW-1185">Reference proteome</keyword>
<feature type="transmembrane region" description="Helical" evidence="1">
    <location>
        <begin position="97"/>
        <end position="115"/>
    </location>
</feature>
<dbReference type="RefSeq" id="WP_070364122.1">
    <property type="nucleotide sequence ID" value="NZ_CP016070.1"/>
</dbReference>
<dbReference type="EMBL" id="CP016070">
    <property type="protein sequence ID" value="AOW79345.1"/>
    <property type="molecule type" value="Genomic_DNA"/>
</dbReference>
<dbReference type="STRING" id="1873524.HSR6_0138"/>
<keyword evidence="1" id="KW-0812">Transmembrane</keyword>
<reference evidence="4" key="3">
    <citation type="journal article" date="2017" name="ISME J.">
        <title>Discovery of anaerobic lithoheterotrophic haloarchaea, ubiquitous in hypersaline habitats.</title>
        <authorList>
            <person name="Sorokin D.Y."/>
            <person name="Messina E."/>
            <person name="Smedile F."/>
            <person name="Roman P."/>
            <person name="Damste J.S.S."/>
            <person name="Ciordia S."/>
            <person name="Mena M.C."/>
            <person name="Ferrer M."/>
            <person name="Golyshin P.N."/>
            <person name="Kublanov I.V."/>
            <person name="Samarov N.I."/>
            <person name="Toshchakov S.V."/>
            <person name="La Cono V."/>
            <person name="Yakimov M.M."/>
        </authorList>
    </citation>
    <scope>NUCLEOTIDE SEQUENCE</scope>
    <source>
        <strain evidence="4">HSR6</strain>
    </source>
</reference>
<protein>
    <recommendedName>
        <fullName evidence="2">CAAX prenyl protease 2/Lysostaphin resistance protein A-like domain-containing protein</fullName>
    </recommendedName>
</protein>
<proteinExistence type="predicted"/>
<dbReference type="GO" id="GO:0080120">
    <property type="term" value="P:CAAX-box protein maturation"/>
    <property type="evidence" value="ECO:0007669"/>
    <property type="project" value="UniProtKB-ARBA"/>
</dbReference>
<dbReference type="Proteomes" id="UP000185608">
    <property type="component" value="Chromosome"/>
</dbReference>
<dbReference type="EMBL" id="CP016804">
    <property type="protein sequence ID" value="APE94612.1"/>
    <property type="molecule type" value="Genomic_DNA"/>
</dbReference>
<dbReference type="OrthoDB" id="275779at2157"/>